<proteinExistence type="predicted"/>
<organism evidence="1 2">
    <name type="scientific">Brenthis ino</name>
    <name type="common">lesser marbled fritillary</name>
    <dbReference type="NCBI Taxonomy" id="405034"/>
    <lineage>
        <taxon>Eukaryota</taxon>
        <taxon>Metazoa</taxon>
        <taxon>Ecdysozoa</taxon>
        <taxon>Arthropoda</taxon>
        <taxon>Hexapoda</taxon>
        <taxon>Insecta</taxon>
        <taxon>Pterygota</taxon>
        <taxon>Neoptera</taxon>
        <taxon>Endopterygota</taxon>
        <taxon>Lepidoptera</taxon>
        <taxon>Glossata</taxon>
        <taxon>Ditrysia</taxon>
        <taxon>Papilionoidea</taxon>
        <taxon>Nymphalidae</taxon>
        <taxon>Heliconiinae</taxon>
        <taxon>Argynnini</taxon>
        <taxon>Brenthis</taxon>
    </lineage>
</organism>
<dbReference type="AlphaFoldDB" id="A0A8J9UPH9"/>
<evidence type="ECO:0000313" key="2">
    <source>
        <dbReference type="Proteomes" id="UP000838878"/>
    </source>
</evidence>
<reference evidence="1" key="1">
    <citation type="submission" date="2021-12" db="EMBL/GenBank/DDBJ databases">
        <authorList>
            <person name="Martin H S."/>
        </authorList>
    </citation>
    <scope>NUCLEOTIDE SEQUENCE</scope>
</reference>
<dbReference type="OrthoDB" id="7316911at2759"/>
<feature type="non-terminal residue" evidence="1">
    <location>
        <position position="148"/>
    </location>
</feature>
<evidence type="ECO:0000313" key="1">
    <source>
        <dbReference type="EMBL" id="CAH0717347.1"/>
    </source>
</evidence>
<keyword evidence="2" id="KW-1185">Reference proteome</keyword>
<name>A0A8J9UPH9_9NEOP</name>
<accession>A0A8J9UPH9</accession>
<dbReference type="EMBL" id="OV170232">
    <property type="protein sequence ID" value="CAH0717347.1"/>
    <property type="molecule type" value="Genomic_DNA"/>
</dbReference>
<protein>
    <submittedName>
        <fullName evidence="1">Uncharacterized protein</fullName>
    </submittedName>
</protein>
<sequence>MNETVDQDAWMWLRDVMKSWLEDPGVEEFQGLNMSNLRMDQAYVIGVADRDVSVYEVSDDCFRCPFELQKSLTAESESWWVVSTVRKATWRVYAGVSEDYMNIRNTTGLLCQLRPNLGEFGVYTLNATGDGCDIRTTREPVDIYMRKY</sequence>
<gene>
    <name evidence="1" type="ORF">BINO364_LOCUS3962</name>
</gene>
<dbReference type="Proteomes" id="UP000838878">
    <property type="component" value="Chromosome 12"/>
</dbReference>